<dbReference type="GO" id="GO:0016020">
    <property type="term" value="C:membrane"/>
    <property type="evidence" value="ECO:0007669"/>
    <property type="project" value="UniProtKB-SubCell"/>
</dbReference>
<evidence type="ECO:0000256" key="4">
    <source>
        <dbReference type="ARBA" id="ARBA00023136"/>
    </source>
</evidence>
<dbReference type="GeneID" id="24594876"/>
<proteinExistence type="predicted"/>
<organism evidence="5 6">
    <name type="scientific">Schistosoma haematobium</name>
    <name type="common">Blood fluke</name>
    <dbReference type="NCBI Taxonomy" id="6185"/>
    <lineage>
        <taxon>Eukaryota</taxon>
        <taxon>Metazoa</taxon>
        <taxon>Spiralia</taxon>
        <taxon>Lophotrochozoa</taxon>
        <taxon>Platyhelminthes</taxon>
        <taxon>Trematoda</taxon>
        <taxon>Digenea</taxon>
        <taxon>Strigeidida</taxon>
        <taxon>Schistosomatoidea</taxon>
        <taxon>Schistosomatidae</taxon>
        <taxon>Schistosoma</taxon>
    </lineage>
</organism>
<dbReference type="SUPFAM" id="SSF48652">
    <property type="entry name" value="Tetraspanin"/>
    <property type="match status" value="1"/>
</dbReference>
<dbReference type="Pfam" id="PF00335">
    <property type="entry name" value="Tetraspanin"/>
    <property type="match status" value="1"/>
</dbReference>
<dbReference type="Proteomes" id="UP000471633">
    <property type="component" value="Unassembled WGS sequence"/>
</dbReference>
<dbReference type="RefSeq" id="XP_051075472.1">
    <property type="nucleotide sequence ID" value="XM_051209986.1"/>
</dbReference>
<comment type="caution">
    <text evidence="5">The sequence shown here is derived from an EMBL/GenBank/DDBJ whole genome shotgun (WGS) entry which is preliminary data.</text>
</comment>
<dbReference type="Gene3D" id="1.10.1450.10">
    <property type="entry name" value="Tetraspanin"/>
    <property type="match status" value="1"/>
</dbReference>
<reference evidence="5" key="2">
    <citation type="journal article" date="2019" name="Gigascience">
        <title>High-quality Schistosoma haematobium genome achieved by single-molecule and long-range sequencing.</title>
        <authorList>
            <person name="Stroehlein A.J."/>
            <person name="Korhonen P.K."/>
            <person name="Chong T.M."/>
            <person name="Lim Y.L."/>
            <person name="Chan K.G."/>
            <person name="Webster B."/>
            <person name="Rollinson D."/>
            <person name="Brindley P.J."/>
            <person name="Gasser R.B."/>
            <person name="Young N.D."/>
        </authorList>
    </citation>
    <scope>NUCLEOTIDE SEQUENCE</scope>
</reference>
<comment type="subcellular location">
    <subcellularLocation>
        <location evidence="1">Membrane</location>
        <topology evidence="1">Multi-pass membrane protein</topology>
    </subcellularLocation>
</comment>
<keyword evidence="6" id="KW-1185">Reference proteome</keyword>
<accession>A0A6A5DBS6</accession>
<reference evidence="5" key="1">
    <citation type="journal article" date="2012" name="Nat. Genet.">
        <title>Whole-genome sequence of Schistosoma haematobium.</title>
        <authorList>
            <person name="Young N.D."/>
            <person name="Jex A.R."/>
            <person name="Li B."/>
            <person name="Liu S."/>
            <person name="Yang L."/>
            <person name="Xiong Z."/>
            <person name="Li Y."/>
            <person name="Cantacessi C."/>
            <person name="Hall R.S."/>
            <person name="Xu X."/>
            <person name="Chen F."/>
            <person name="Wu X."/>
            <person name="Zerlotini A."/>
            <person name="Oliveira G."/>
            <person name="Hofmann A."/>
            <person name="Zhang G."/>
            <person name="Fang X."/>
            <person name="Kang Y."/>
            <person name="Campbell B.E."/>
            <person name="Loukas A."/>
            <person name="Ranganathan S."/>
            <person name="Rollinson D."/>
            <person name="Rinaldi G."/>
            <person name="Brindley P.J."/>
            <person name="Yang H."/>
            <person name="Wang J."/>
            <person name="Wang J."/>
            <person name="Gasser R.B."/>
        </authorList>
    </citation>
    <scope>NUCLEOTIDE SEQUENCE</scope>
</reference>
<evidence type="ECO:0000256" key="3">
    <source>
        <dbReference type="ARBA" id="ARBA00022989"/>
    </source>
</evidence>
<dbReference type="CDD" id="cd03127">
    <property type="entry name" value="tetraspanin_LEL"/>
    <property type="match status" value="1"/>
</dbReference>
<evidence type="ECO:0000256" key="2">
    <source>
        <dbReference type="ARBA" id="ARBA00022692"/>
    </source>
</evidence>
<protein>
    <submittedName>
        <fullName evidence="5">Uncharacterized protein</fullName>
    </submittedName>
</protein>
<keyword evidence="4" id="KW-0472">Membrane</keyword>
<dbReference type="InterPro" id="IPR008952">
    <property type="entry name" value="Tetraspanin_EC2_sf"/>
</dbReference>
<dbReference type="PANTHER" id="PTHR19282:SF522">
    <property type="entry name" value="TETRASPANIN"/>
    <property type="match status" value="1"/>
</dbReference>
<dbReference type="AlphaFoldDB" id="A0A6A5DBS6"/>
<evidence type="ECO:0000256" key="1">
    <source>
        <dbReference type="ARBA" id="ARBA00004141"/>
    </source>
</evidence>
<dbReference type="InterPro" id="IPR018499">
    <property type="entry name" value="Tetraspanin/Peripherin"/>
</dbReference>
<gene>
    <name evidence="5" type="ORF">MS3_00002410</name>
</gene>
<dbReference type="CTD" id="24594876"/>
<evidence type="ECO:0000313" key="6">
    <source>
        <dbReference type="Proteomes" id="UP000471633"/>
    </source>
</evidence>
<keyword evidence="3" id="KW-1133">Transmembrane helix</keyword>
<sequence>MKFINKNRDFLNTTKLLWQFPYKIIIQFKIMYLSIVGRYSTKLFVFFNCLFITIGSIVVAFGMKLPTNLFGYKRILQATTPPIFLTATFSGTLGILAACIGILAILSERNMIMYLHLCTLTIVIIMEIGIALTSSLMKDQFFTEAHRSLNTNVKQYWTNLRYQIEFDDLQTTFRCCGAYSSNDYPHIKQLIPISCLSGIKPYSLGCIDALNGFVQYYKNILIYLCFSFGIIHGIYLVFSVVMVCKSKHGNIRSTQTSC</sequence>
<name>A0A6A5DBS6_SCHHA</name>
<keyword evidence="2" id="KW-0812">Transmembrane</keyword>
<dbReference type="EMBL" id="AMPZ03000001">
    <property type="protein sequence ID" value="KAH9596878.1"/>
    <property type="molecule type" value="Genomic_DNA"/>
</dbReference>
<reference evidence="5" key="3">
    <citation type="submission" date="2021-06" db="EMBL/GenBank/DDBJ databases">
        <title>Chromosome-level genome assembly for S. haematobium.</title>
        <authorList>
            <person name="Stroehlein A.J."/>
        </authorList>
    </citation>
    <scope>NUCLEOTIDE SEQUENCE</scope>
</reference>
<reference evidence="5" key="4">
    <citation type="journal article" date="2022" name="PLoS Pathog.">
        <title>Chromosome-level genome of Schistosoma haematobium underpins genome-wide explorations of molecular variation.</title>
        <authorList>
            <person name="Stroehlein A.J."/>
            <person name="Korhonen P.K."/>
            <person name="Lee V.V."/>
            <person name="Ralph S.A."/>
            <person name="Mentink-Kane M."/>
            <person name="You H."/>
            <person name="McManus D.P."/>
            <person name="Tchuente L.T."/>
            <person name="Stothard J.R."/>
            <person name="Kaur P."/>
            <person name="Dudchenko O."/>
            <person name="Aiden E.L."/>
            <person name="Yang B."/>
            <person name="Yang H."/>
            <person name="Emery A.M."/>
            <person name="Webster B.L."/>
            <person name="Brindley P.J."/>
            <person name="Rollinson D."/>
            <person name="Chang B.C.H."/>
            <person name="Gasser R.B."/>
            <person name="Young N.D."/>
        </authorList>
    </citation>
    <scope>NUCLEOTIDE SEQUENCE</scope>
</reference>
<evidence type="ECO:0000313" key="5">
    <source>
        <dbReference type="EMBL" id="KAH9596878.1"/>
    </source>
</evidence>
<dbReference type="PANTHER" id="PTHR19282">
    <property type="entry name" value="TETRASPANIN"/>
    <property type="match status" value="1"/>
</dbReference>
<dbReference type="PRINTS" id="PR00259">
    <property type="entry name" value="TMFOUR"/>
</dbReference>